<evidence type="ECO:0008006" key="3">
    <source>
        <dbReference type="Google" id="ProtNLM"/>
    </source>
</evidence>
<evidence type="ECO:0000313" key="1">
    <source>
        <dbReference type="EMBL" id="GEQ85662.1"/>
    </source>
</evidence>
<protein>
    <recommendedName>
        <fullName evidence="3">DUF1572 domain-containing protein</fullName>
    </recommendedName>
</protein>
<dbReference type="Gene3D" id="1.20.120.450">
    <property type="entry name" value="dinb family like domain"/>
    <property type="match status" value="1"/>
</dbReference>
<dbReference type="InterPro" id="IPR034660">
    <property type="entry name" value="DinB/YfiT-like"/>
</dbReference>
<evidence type="ECO:0000313" key="2">
    <source>
        <dbReference type="Proteomes" id="UP000326994"/>
    </source>
</evidence>
<gene>
    <name evidence="1" type="ORF">ULMS_11700</name>
</gene>
<proteinExistence type="predicted"/>
<organism evidence="1 2">
    <name type="scientific">Patiriisocius marinistellae</name>
    <dbReference type="NCBI Taxonomy" id="2494560"/>
    <lineage>
        <taxon>Bacteria</taxon>
        <taxon>Pseudomonadati</taxon>
        <taxon>Bacteroidota</taxon>
        <taxon>Flavobacteriia</taxon>
        <taxon>Flavobacteriales</taxon>
        <taxon>Flavobacteriaceae</taxon>
        <taxon>Patiriisocius</taxon>
    </lineage>
</organism>
<dbReference type="RefSeq" id="WP_151893566.1">
    <property type="nucleotide sequence ID" value="NZ_BKCF01000001.1"/>
</dbReference>
<keyword evidence="2" id="KW-1185">Reference proteome</keyword>
<dbReference type="OrthoDB" id="9814103at2"/>
<dbReference type="SUPFAM" id="SSF109854">
    <property type="entry name" value="DinB/YfiT-like putative metalloenzymes"/>
    <property type="match status" value="1"/>
</dbReference>
<name>A0A5J4FWW9_9FLAO</name>
<accession>A0A5J4FWW9</accession>
<reference evidence="1 2" key="1">
    <citation type="submission" date="2019-08" db="EMBL/GenBank/DDBJ databases">
        <title>Ulvibacter marinistellae sp. nov., isolated from a starfish, Patiria pectinifera.</title>
        <authorList>
            <person name="Kawano K."/>
            <person name="Ushijima N."/>
            <person name="Kihara M."/>
            <person name="Itoh H."/>
        </authorList>
    </citation>
    <scope>NUCLEOTIDE SEQUENCE [LARGE SCALE GENOMIC DNA]</scope>
    <source>
        <strain evidence="1 2">KK4</strain>
    </source>
</reference>
<dbReference type="EMBL" id="BKCF01000001">
    <property type="protein sequence ID" value="GEQ85662.1"/>
    <property type="molecule type" value="Genomic_DNA"/>
</dbReference>
<sequence length="160" mass="18427">MNLSSALGKHFKDVNTGGNWTAVNLTEVLSGITWQQATQKVGSLNTIYTLVFHINYYVELQLRVLHGKPITGSDKKSFEHPQLTSQKQWEDFLTTVFGNISAMTKKIETLKEKQWGENFANSEKYGSYYRNIQGLIEHHHYHLGQIVLLKKLINNKFKED</sequence>
<dbReference type="AlphaFoldDB" id="A0A5J4FWW9"/>
<comment type="caution">
    <text evidence="1">The sequence shown here is derived from an EMBL/GenBank/DDBJ whole genome shotgun (WGS) entry which is preliminary data.</text>
</comment>
<dbReference type="Proteomes" id="UP000326994">
    <property type="component" value="Unassembled WGS sequence"/>
</dbReference>